<name>A0A0E9VR69_ANGAN</name>
<reference evidence="1" key="1">
    <citation type="submission" date="2014-11" db="EMBL/GenBank/DDBJ databases">
        <authorList>
            <person name="Amaro Gonzalez C."/>
        </authorList>
    </citation>
    <scope>NUCLEOTIDE SEQUENCE</scope>
</reference>
<accession>A0A0E9VR69</accession>
<sequence length="29" mass="3435">MYTASKISEVSWRGFILFLLSRDITEDQK</sequence>
<organism evidence="1">
    <name type="scientific">Anguilla anguilla</name>
    <name type="common">European freshwater eel</name>
    <name type="synonym">Muraena anguilla</name>
    <dbReference type="NCBI Taxonomy" id="7936"/>
    <lineage>
        <taxon>Eukaryota</taxon>
        <taxon>Metazoa</taxon>
        <taxon>Chordata</taxon>
        <taxon>Craniata</taxon>
        <taxon>Vertebrata</taxon>
        <taxon>Euteleostomi</taxon>
        <taxon>Actinopterygii</taxon>
        <taxon>Neopterygii</taxon>
        <taxon>Teleostei</taxon>
        <taxon>Anguilliformes</taxon>
        <taxon>Anguillidae</taxon>
        <taxon>Anguilla</taxon>
    </lineage>
</organism>
<reference evidence="1" key="2">
    <citation type="journal article" date="2015" name="Fish Shellfish Immunol.">
        <title>Early steps in the European eel (Anguilla anguilla)-Vibrio vulnificus interaction in the gills: Role of the RtxA13 toxin.</title>
        <authorList>
            <person name="Callol A."/>
            <person name="Pajuelo D."/>
            <person name="Ebbesson L."/>
            <person name="Teles M."/>
            <person name="MacKenzie S."/>
            <person name="Amaro C."/>
        </authorList>
    </citation>
    <scope>NUCLEOTIDE SEQUENCE</scope>
</reference>
<dbReference type="EMBL" id="GBXM01028727">
    <property type="protein sequence ID" value="JAH79850.1"/>
    <property type="molecule type" value="Transcribed_RNA"/>
</dbReference>
<dbReference type="AlphaFoldDB" id="A0A0E9VR69"/>
<proteinExistence type="predicted"/>
<protein>
    <submittedName>
        <fullName evidence="1">Uncharacterized protein</fullName>
    </submittedName>
</protein>
<evidence type="ECO:0000313" key="1">
    <source>
        <dbReference type="EMBL" id="JAH79850.1"/>
    </source>
</evidence>